<dbReference type="SUPFAM" id="SSF52833">
    <property type="entry name" value="Thioredoxin-like"/>
    <property type="match status" value="1"/>
</dbReference>
<dbReference type="Pfam" id="PF22041">
    <property type="entry name" value="GST_C_7"/>
    <property type="match status" value="1"/>
</dbReference>
<reference evidence="3" key="1">
    <citation type="journal article" date="2020" name="Stud. Mycol.">
        <title>101 Dothideomycetes genomes: a test case for predicting lifestyles and emergence of pathogens.</title>
        <authorList>
            <person name="Haridas S."/>
            <person name="Albert R."/>
            <person name="Binder M."/>
            <person name="Bloem J."/>
            <person name="Labutti K."/>
            <person name="Salamov A."/>
            <person name="Andreopoulos B."/>
            <person name="Baker S."/>
            <person name="Barry K."/>
            <person name="Bills G."/>
            <person name="Bluhm B."/>
            <person name="Cannon C."/>
            <person name="Castanera R."/>
            <person name="Culley D."/>
            <person name="Daum C."/>
            <person name="Ezra D."/>
            <person name="Gonzalez J."/>
            <person name="Henrissat B."/>
            <person name="Kuo A."/>
            <person name="Liang C."/>
            <person name="Lipzen A."/>
            <person name="Lutzoni F."/>
            <person name="Magnuson J."/>
            <person name="Mondo S."/>
            <person name="Nolan M."/>
            <person name="Ohm R."/>
            <person name="Pangilinan J."/>
            <person name="Park H.-J."/>
            <person name="Ramirez L."/>
            <person name="Alfaro M."/>
            <person name="Sun H."/>
            <person name="Tritt A."/>
            <person name="Yoshinaga Y."/>
            <person name="Zwiers L.-H."/>
            <person name="Turgeon B."/>
            <person name="Goodwin S."/>
            <person name="Spatafora J."/>
            <person name="Crous P."/>
            <person name="Grigoriev I."/>
        </authorList>
    </citation>
    <scope>NUCLEOTIDE SEQUENCE</scope>
    <source>
        <strain evidence="3">CBS 133067</strain>
    </source>
</reference>
<gene>
    <name evidence="3" type="ORF">NA57DRAFT_57446</name>
</gene>
<dbReference type="InterPro" id="IPR036249">
    <property type="entry name" value="Thioredoxin-like_sf"/>
</dbReference>
<protein>
    <recommendedName>
        <fullName evidence="5">GST N-terminal domain-containing protein</fullName>
    </recommendedName>
</protein>
<dbReference type="OrthoDB" id="4951845at2759"/>
<feature type="domain" description="GST N-terminal" evidence="1">
    <location>
        <begin position="18"/>
        <end position="89"/>
    </location>
</feature>
<proteinExistence type="predicted"/>
<dbReference type="AlphaFoldDB" id="A0A9P4IB13"/>
<evidence type="ECO:0000313" key="3">
    <source>
        <dbReference type="EMBL" id="KAF2098285.1"/>
    </source>
</evidence>
<dbReference type="Proteomes" id="UP000799772">
    <property type="component" value="Unassembled WGS sequence"/>
</dbReference>
<comment type="caution">
    <text evidence="3">The sequence shown here is derived from an EMBL/GenBank/DDBJ whole genome shotgun (WGS) entry which is preliminary data.</text>
</comment>
<dbReference type="InterPro" id="IPR054416">
    <property type="entry name" value="GST_UstS-like_C"/>
</dbReference>
<name>A0A9P4IB13_9PEZI</name>
<accession>A0A9P4IB13</accession>
<evidence type="ECO:0000259" key="2">
    <source>
        <dbReference type="Pfam" id="PF22041"/>
    </source>
</evidence>
<evidence type="ECO:0008006" key="5">
    <source>
        <dbReference type="Google" id="ProtNLM"/>
    </source>
</evidence>
<sequence>MADEVILYDLPSKSGGCWSLNPWKTRLVLNYKGIPYKTQWVEYPDVAPLLKGFGIPPNKEGRPYTIPAAKLDSNTYIMDSLAITKELEKRYPTPSLHLDSPILPKAMQALGKVAEGTRPVWMAKVPAALLNPPSAEYFLRTRSEQVGQPLLEYGKEKGGDQAWNNAEPAIKDLVALLKETDGPFFMGNEISYADFVITSALYFIRRIDEADYEKIVSHDESLVKLMDATAKYFERSDH</sequence>
<dbReference type="InterPro" id="IPR036282">
    <property type="entry name" value="Glutathione-S-Trfase_C_sf"/>
</dbReference>
<dbReference type="InterPro" id="IPR004045">
    <property type="entry name" value="Glutathione_S-Trfase_N"/>
</dbReference>
<dbReference type="EMBL" id="ML978127">
    <property type="protein sequence ID" value="KAF2098285.1"/>
    <property type="molecule type" value="Genomic_DNA"/>
</dbReference>
<evidence type="ECO:0000259" key="1">
    <source>
        <dbReference type="Pfam" id="PF13409"/>
    </source>
</evidence>
<dbReference type="Gene3D" id="1.20.1050.10">
    <property type="match status" value="1"/>
</dbReference>
<dbReference type="CDD" id="cd03038">
    <property type="entry name" value="GST_N_etherase_LigE"/>
    <property type="match status" value="1"/>
</dbReference>
<feature type="domain" description="Glutathione S-transferase UstS-like C-terminal" evidence="2">
    <location>
        <begin position="117"/>
        <end position="232"/>
    </location>
</feature>
<evidence type="ECO:0000313" key="4">
    <source>
        <dbReference type="Proteomes" id="UP000799772"/>
    </source>
</evidence>
<organism evidence="3 4">
    <name type="scientific">Rhizodiscina lignyota</name>
    <dbReference type="NCBI Taxonomy" id="1504668"/>
    <lineage>
        <taxon>Eukaryota</taxon>
        <taxon>Fungi</taxon>
        <taxon>Dikarya</taxon>
        <taxon>Ascomycota</taxon>
        <taxon>Pezizomycotina</taxon>
        <taxon>Dothideomycetes</taxon>
        <taxon>Pleosporomycetidae</taxon>
        <taxon>Aulographales</taxon>
        <taxon>Rhizodiscinaceae</taxon>
        <taxon>Rhizodiscina</taxon>
    </lineage>
</organism>
<keyword evidence="4" id="KW-1185">Reference proteome</keyword>
<dbReference type="Pfam" id="PF13409">
    <property type="entry name" value="GST_N_2"/>
    <property type="match status" value="1"/>
</dbReference>
<dbReference type="Gene3D" id="3.40.30.10">
    <property type="entry name" value="Glutaredoxin"/>
    <property type="match status" value="1"/>
</dbReference>
<dbReference type="SUPFAM" id="SSF47616">
    <property type="entry name" value="GST C-terminal domain-like"/>
    <property type="match status" value="1"/>
</dbReference>